<keyword evidence="1" id="KW-0472">Membrane</keyword>
<dbReference type="PANTHER" id="PTHR28613">
    <property type="entry name" value="SI:CH211-232M10.4-RELATED"/>
    <property type="match status" value="1"/>
</dbReference>
<evidence type="ECO:0000313" key="2">
    <source>
        <dbReference type="Ensembl" id="ENSEBUP00000023630.1"/>
    </source>
</evidence>
<dbReference type="Pfam" id="PF15125">
    <property type="entry name" value="TMEM238"/>
    <property type="match status" value="1"/>
</dbReference>
<sequence length="207" mass="23367">MGDALTGTPPSMPTWHVGALGPSARAPRPIEHYTGCSCNDSLGRCAVVFWLAIIFSVIGMAIVLAGLVLMNSKFSDFLIYTGAIIMVFSLIWWLFWYMGNIEESDSQYESKQNFSNSNVENLGTNFWHPELRSHPKPWILVLNRDNCKPSPWCFTCRALRLSEGRQAGGPGCHHSSLVDVKYPKIFHEEEASYRRHPEQIPMQVTFS</sequence>
<feature type="transmembrane region" description="Helical" evidence="1">
    <location>
        <begin position="77"/>
        <end position="98"/>
    </location>
</feature>
<protein>
    <submittedName>
        <fullName evidence="2">Uncharacterized protein</fullName>
    </submittedName>
</protein>
<accession>A0A8C4R0Z9</accession>
<organism evidence="2 3">
    <name type="scientific">Eptatretus burgeri</name>
    <name type="common">Inshore hagfish</name>
    <dbReference type="NCBI Taxonomy" id="7764"/>
    <lineage>
        <taxon>Eukaryota</taxon>
        <taxon>Metazoa</taxon>
        <taxon>Chordata</taxon>
        <taxon>Craniata</taxon>
        <taxon>Vertebrata</taxon>
        <taxon>Cyclostomata</taxon>
        <taxon>Myxini</taxon>
        <taxon>Myxiniformes</taxon>
        <taxon>Myxinidae</taxon>
        <taxon>Eptatretinae</taxon>
        <taxon>Eptatretus</taxon>
    </lineage>
</organism>
<evidence type="ECO:0000313" key="3">
    <source>
        <dbReference type="Proteomes" id="UP000694388"/>
    </source>
</evidence>
<feature type="transmembrane region" description="Helical" evidence="1">
    <location>
        <begin position="47"/>
        <end position="70"/>
    </location>
</feature>
<reference evidence="2" key="2">
    <citation type="submission" date="2025-09" db="UniProtKB">
        <authorList>
            <consortium name="Ensembl"/>
        </authorList>
    </citation>
    <scope>IDENTIFICATION</scope>
</reference>
<dbReference type="PANTHER" id="PTHR28613:SF9">
    <property type="entry name" value="TRANSMEMBRANE PROTEIN 238"/>
    <property type="match status" value="1"/>
</dbReference>
<dbReference type="Ensembl" id="ENSEBUT00000024206.1">
    <property type="protein sequence ID" value="ENSEBUP00000023630.1"/>
    <property type="gene ID" value="ENSEBUG00000014565.1"/>
</dbReference>
<evidence type="ECO:0000256" key="1">
    <source>
        <dbReference type="SAM" id="Phobius"/>
    </source>
</evidence>
<name>A0A8C4R0Z9_EPTBU</name>
<proteinExistence type="predicted"/>
<dbReference type="GeneTree" id="ENSGT00940000168129"/>
<dbReference type="Proteomes" id="UP000694388">
    <property type="component" value="Unplaced"/>
</dbReference>
<keyword evidence="1" id="KW-0812">Transmembrane</keyword>
<keyword evidence="1" id="KW-1133">Transmembrane helix</keyword>
<keyword evidence="3" id="KW-1185">Reference proteome</keyword>
<reference evidence="2" key="1">
    <citation type="submission" date="2025-08" db="UniProtKB">
        <authorList>
            <consortium name="Ensembl"/>
        </authorList>
    </citation>
    <scope>IDENTIFICATION</scope>
</reference>
<dbReference type="InterPro" id="IPR029365">
    <property type="entry name" value="TMEM238"/>
</dbReference>
<dbReference type="AlphaFoldDB" id="A0A8C4R0Z9"/>